<evidence type="ECO:0000313" key="3">
    <source>
        <dbReference type="Proteomes" id="UP001187192"/>
    </source>
</evidence>
<comment type="caution">
    <text evidence="2">The sequence shown here is derived from an EMBL/GenBank/DDBJ whole genome shotgun (WGS) entry which is preliminary data.</text>
</comment>
<feature type="region of interest" description="Disordered" evidence="1">
    <location>
        <begin position="1"/>
        <end position="39"/>
    </location>
</feature>
<name>A0AA88A6E9_FICCA</name>
<organism evidence="2 3">
    <name type="scientific">Ficus carica</name>
    <name type="common">Common fig</name>
    <dbReference type="NCBI Taxonomy" id="3494"/>
    <lineage>
        <taxon>Eukaryota</taxon>
        <taxon>Viridiplantae</taxon>
        <taxon>Streptophyta</taxon>
        <taxon>Embryophyta</taxon>
        <taxon>Tracheophyta</taxon>
        <taxon>Spermatophyta</taxon>
        <taxon>Magnoliopsida</taxon>
        <taxon>eudicotyledons</taxon>
        <taxon>Gunneridae</taxon>
        <taxon>Pentapetalae</taxon>
        <taxon>rosids</taxon>
        <taxon>fabids</taxon>
        <taxon>Rosales</taxon>
        <taxon>Moraceae</taxon>
        <taxon>Ficeae</taxon>
        <taxon>Ficus</taxon>
    </lineage>
</organism>
<gene>
    <name evidence="2" type="ORF">TIFTF001_015851</name>
</gene>
<dbReference type="AlphaFoldDB" id="A0AA88A6E9"/>
<dbReference type="Proteomes" id="UP001187192">
    <property type="component" value="Unassembled WGS sequence"/>
</dbReference>
<reference evidence="2" key="1">
    <citation type="submission" date="2023-07" db="EMBL/GenBank/DDBJ databases">
        <title>draft genome sequence of fig (Ficus carica).</title>
        <authorList>
            <person name="Takahashi T."/>
            <person name="Nishimura K."/>
        </authorList>
    </citation>
    <scope>NUCLEOTIDE SEQUENCE</scope>
</reference>
<keyword evidence="3" id="KW-1185">Reference proteome</keyword>
<accession>A0AA88A6E9</accession>
<protein>
    <submittedName>
        <fullName evidence="2">Uncharacterized protein</fullName>
    </submittedName>
</protein>
<dbReference type="EMBL" id="BTGU01000023">
    <property type="protein sequence ID" value="GMN46669.1"/>
    <property type="molecule type" value="Genomic_DNA"/>
</dbReference>
<evidence type="ECO:0000256" key="1">
    <source>
        <dbReference type="SAM" id="MobiDB-lite"/>
    </source>
</evidence>
<proteinExistence type="predicted"/>
<evidence type="ECO:0000313" key="2">
    <source>
        <dbReference type="EMBL" id="GMN46669.1"/>
    </source>
</evidence>
<sequence>MAAMREEQNSLDEEVTYPPRSNQLSEQESSAESPPPKDL</sequence>